<evidence type="ECO:0000256" key="1">
    <source>
        <dbReference type="ARBA" id="ARBA00010641"/>
    </source>
</evidence>
<dbReference type="GO" id="GO:0003677">
    <property type="term" value="F:DNA binding"/>
    <property type="evidence" value="ECO:0007669"/>
    <property type="project" value="InterPro"/>
</dbReference>
<dbReference type="InterPro" id="IPR014284">
    <property type="entry name" value="RNA_pol_sigma-70_dom"/>
</dbReference>
<comment type="similarity">
    <text evidence="1">Belongs to the sigma-70 factor family. ECF subfamily.</text>
</comment>
<dbReference type="AlphaFoldDB" id="A0A3E1P011"/>
<protein>
    <submittedName>
        <fullName evidence="6">RNA polymerase sigma-70 factor</fullName>
    </submittedName>
</protein>
<dbReference type="PANTHER" id="PTHR43133:SF46">
    <property type="entry name" value="RNA POLYMERASE SIGMA-70 FACTOR ECF SUBFAMILY"/>
    <property type="match status" value="1"/>
</dbReference>
<evidence type="ECO:0000256" key="2">
    <source>
        <dbReference type="ARBA" id="ARBA00023015"/>
    </source>
</evidence>
<dbReference type="SMART" id="SM00421">
    <property type="entry name" value="HTH_LUXR"/>
    <property type="match status" value="1"/>
</dbReference>
<gene>
    <name evidence="6" type="ORF">DXN04_16380</name>
</gene>
<dbReference type="SUPFAM" id="SSF88946">
    <property type="entry name" value="Sigma2 domain of RNA polymerase sigma factors"/>
    <property type="match status" value="1"/>
</dbReference>
<dbReference type="NCBIfam" id="TIGR02985">
    <property type="entry name" value="Sig70_bacteroi1"/>
    <property type="match status" value="1"/>
</dbReference>
<accession>A0A3E1P011</accession>
<dbReference type="Pfam" id="PF08281">
    <property type="entry name" value="Sigma70_r4_2"/>
    <property type="match status" value="1"/>
</dbReference>
<dbReference type="InterPro" id="IPR013325">
    <property type="entry name" value="RNA_pol_sigma_r2"/>
</dbReference>
<keyword evidence="4" id="KW-0804">Transcription</keyword>
<feature type="domain" description="HTH luxR-type" evidence="5">
    <location>
        <begin position="125"/>
        <end position="179"/>
    </location>
</feature>
<evidence type="ECO:0000256" key="4">
    <source>
        <dbReference type="ARBA" id="ARBA00023163"/>
    </source>
</evidence>
<dbReference type="InterPro" id="IPR039425">
    <property type="entry name" value="RNA_pol_sigma-70-like"/>
</dbReference>
<dbReference type="EMBL" id="QTJV01000006">
    <property type="protein sequence ID" value="RFM33537.1"/>
    <property type="molecule type" value="Genomic_DNA"/>
</dbReference>
<dbReference type="RefSeq" id="WP_116854460.1">
    <property type="nucleotide sequence ID" value="NZ_QTJV01000006.1"/>
</dbReference>
<dbReference type="PANTHER" id="PTHR43133">
    <property type="entry name" value="RNA POLYMERASE ECF-TYPE SIGMA FACTO"/>
    <property type="match status" value="1"/>
</dbReference>
<dbReference type="InterPro" id="IPR013324">
    <property type="entry name" value="RNA_pol_sigma_r3/r4-like"/>
</dbReference>
<evidence type="ECO:0000256" key="3">
    <source>
        <dbReference type="ARBA" id="ARBA00023082"/>
    </source>
</evidence>
<proteinExistence type="inferred from homology"/>
<dbReference type="OrthoDB" id="1097528at2"/>
<dbReference type="Gene3D" id="1.10.10.10">
    <property type="entry name" value="Winged helix-like DNA-binding domain superfamily/Winged helix DNA-binding domain"/>
    <property type="match status" value="1"/>
</dbReference>
<keyword evidence="7" id="KW-1185">Reference proteome</keyword>
<dbReference type="InterPro" id="IPR014327">
    <property type="entry name" value="RNA_pol_sigma70_bacteroid"/>
</dbReference>
<organism evidence="6 7">
    <name type="scientific">Chitinophaga silvisoli</name>
    <dbReference type="NCBI Taxonomy" id="2291814"/>
    <lineage>
        <taxon>Bacteria</taxon>
        <taxon>Pseudomonadati</taxon>
        <taxon>Bacteroidota</taxon>
        <taxon>Chitinophagia</taxon>
        <taxon>Chitinophagales</taxon>
        <taxon>Chitinophagaceae</taxon>
        <taxon>Chitinophaga</taxon>
    </lineage>
</organism>
<sequence>MSEYKQYGDSELVLLLRQDDPNAFTEIYSRYWKRLFTLALHRLHSREMAEDVVQDVFSGLWQRRANTIIDALEPYLAVATRYAAFRQLSKSRMTVEADSLLETMLSDTDDATAVRFLQQSMQEELKALPGKCRLVFEYSRNKGMSNKEIAQQLDISEKAVEKHITKALQRLRIQLRHYLHLFSILP</sequence>
<evidence type="ECO:0000313" key="7">
    <source>
        <dbReference type="Proteomes" id="UP000261174"/>
    </source>
</evidence>
<evidence type="ECO:0000313" key="6">
    <source>
        <dbReference type="EMBL" id="RFM33537.1"/>
    </source>
</evidence>
<keyword evidence="3" id="KW-0731">Sigma factor</keyword>
<dbReference type="Gene3D" id="1.10.1740.10">
    <property type="match status" value="1"/>
</dbReference>
<dbReference type="SUPFAM" id="SSF88659">
    <property type="entry name" value="Sigma3 and sigma4 domains of RNA polymerase sigma factors"/>
    <property type="match status" value="1"/>
</dbReference>
<comment type="caution">
    <text evidence="6">The sequence shown here is derived from an EMBL/GenBank/DDBJ whole genome shotgun (WGS) entry which is preliminary data.</text>
</comment>
<dbReference type="NCBIfam" id="TIGR02937">
    <property type="entry name" value="sigma70-ECF"/>
    <property type="match status" value="1"/>
</dbReference>
<dbReference type="Pfam" id="PF04542">
    <property type="entry name" value="Sigma70_r2"/>
    <property type="match status" value="1"/>
</dbReference>
<evidence type="ECO:0000259" key="5">
    <source>
        <dbReference type="SMART" id="SM00421"/>
    </source>
</evidence>
<dbReference type="InterPro" id="IPR036388">
    <property type="entry name" value="WH-like_DNA-bd_sf"/>
</dbReference>
<name>A0A3E1P011_9BACT</name>
<keyword evidence="2" id="KW-0805">Transcription regulation</keyword>
<dbReference type="InterPro" id="IPR007627">
    <property type="entry name" value="RNA_pol_sigma70_r2"/>
</dbReference>
<dbReference type="InterPro" id="IPR013249">
    <property type="entry name" value="RNA_pol_sigma70_r4_t2"/>
</dbReference>
<dbReference type="GO" id="GO:0006352">
    <property type="term" value="P:DNA-templated transcription initiation"/>
    <property type="evidence" value="ECO:0007669"/>
    <property type="project" value="InterPro"/>
</dbReference>
<dbReference type="Proteomes" id="UP000261174">
    <property type="component" value="Unassembled WGS sequence"/>
</dbReference>
<dbReference type="InterPro" id="IPR000792">
    <property type="entry name" value="Tscrpt_reg_LuxR_C"/>
</dbReference>
<reference evidence="6 7" key="1">
    <citation type="submission" date="2018-08" db="EMBL/GenBank/DDBJ databases">
        <title>Chitinophaga sp. K20C18050901, a novel bacterium isolated from forest soil.</title>
        <authorList>
            <person name="Wang C."/>
        </authorList>
    </citation>
    <scope>NUCLEOTIDE SEQUENCE [LARGE SCALE GENOMIC DNA]</scope>
    <source>
        <strain evidence="6 7">K20C18050901</strain>
    </source>
</reference>
<dbReference type="PRINTS" id="PR00038">
    <property type="entry name" value="HTHLUXR"/>
</dbReference>
<dbReference type="GO" id="GO:0016987">
    <property type="term" value="F:sigma factor activity"/>
    <property type="evidence" value="ECO:0007669"/>
    <property type="project" value="UniProtKB-KW"/>
</dbReference>